<keyword evidence="2" id="KW-0677">Repeat</keyword>
<evidence type="ECO:0000256" key="3">
    <source>
        <dbReference type="PROSITE-ProRule" id="PRU00708"/>
    </source>
</evidence>
<comment type="similarity">
    <text evidence="1">Belongs to the PPR family. PCMP-H subfamily.</text>
</comment>
<dbReference type="Pfam" id="PF13041">
    <property type="entry name" value="PPR_2"/>
    <property type="match status" value="2"/>
</dbReference>
<dbReference type="InterPro" id="IPR046848">
    <property type="entry name" value="E_motif"/>
</dbReference>
<dbReference type="InterPro" id="IPR046960">
    <property type="entry name" value="PPR_At4g14850-like_plant"/>
</dbReference>
<dbReference type="InterPro" id="IPR011990">
    <property type="entry name" value="TPR-like_helical_dom_sf"/>
</dbReference>
<keyword evidence="5" id="KW-1185">Reference proteome</keyword>
<evidence type="ECO:0008006" key="6">
    <source>
        <dbReference type="Google" id="ProtNLM"/>
    </source>
</evidence>
<dbReference type="PROSITE" id="PS51375">
    <property type="entry name" value="PPR"/>
    <property type="match status" value="3"/>
</dbReference>
<dbReference type="FunFam" id="1.25.40.10:FF:000351">
    <property type="entry name" value="Pentatricopeptide repeat-containing protein"/>
    <property type="match status" value="1"/>
</dbReference>
<dbReference type="PANTHER" id="PTHR47926:SF452">
    <property type="entry name" value="PENTATRICOPEPTIDE REPEAT-CONTAINING PROTEIN"/>
    <property type="match status" value="1"/>
</dbReference>
<sequence>MYAKCGKLGCARRVFDKMPETNIVSWSAMISGYEQGGECLMALELFAQLPFVPTDYVFASAISACADVGLVMCGRQLHGQSLKFGRDAFSHVSNSLISMYLKCGCHDDALSVYSGASECNLVTYNALIKGFAENQKPVIALDLFKHMCQLGLVPDQFSFMGVLCACSNADFMVLGVSLHCQAIKLSFEAASSVGNVIVMMYSDFKMIEEAVKAFYSVIQKDIISWNSVISACSHCEDHIRGLQIFTEMVRERSFCPDNYTFASVLAACAVVALIRHGKEVHGHLVRTTPCPDIKVVNALVNMYAKCGCINEASIIFNSVNNRNLVTWNTMIAGLANHGYGEKAHSLFEAMNDSGVKPDAFTFMGVLIACNHAGLVKEGQDYFNSMENSFGITPELEHFSCFIDLLGRAGKFNDAEYYMSKSPFGQDPVILGSLLSASLVHRNVEFGLRTATKLLNLWPRTTSPYVLLSKCFALCGLWDSVAAVRKMMKNNGLKKEPGHSLIEVNGVVERFTMGEYVHSRSEEVGDMLELLREAFTEVAEQFNAYL</sequence>
<evidence type="ECO:0000256" key="1">
    <source>
        <dbReference type="ARBA" id="ARBA00006643"/>
    </source>
</evidence>
<dbReference type="FunFam" id="1.25.40.10:FF:000690">
    <property type="entry name" value="Pentatricopeptide repeat-containing protein"/>
    <property type="match status" value="1"/>
</dbReference>
<dbReference type="FunFam" id="1.25.40.10:FF:001103">
    <property type="entry name" value="Glycerol-3-phosphate dehydrogenase [NAD(+)]"/>
    <property type="match status" value="1"/>
</dbReference>
<feature type="repeat" description="PPR" evidence="3">
    <location>
        <begin position="120"/>
        <end position="154"/>
    </location>
</feature>
<feature type="repeat" description="PPR" evidence="3">
    <location>
        <begin position="323"/>
        <end position="357"/>
    </location>
</feature>
<evidence type="ECO:0000313" key="5">
    <source>
        <dbReference type="Proteomes" id="UP000594263"/>
    </source>
</evidence>
<dbReference type="Gene3D" id="1.25.40.10">
    <property type="entry name" value="Tetratricopeptide repeat domain"/>
    <property type="match status" value="4"/>
</dbReference>
<dbReference type="Pfam" id="PF01535">
    <property type="entry name" value="PPR"/>
    <property type="match status" value="4"/>
</dbReference>
<name>A0A7N0VKL4_KALFE</name>
<dbReference type="Pfam" id="PF20431">
    <property type="entry name" value="E_motif"/>
    <property type="match status" value="1"/>
</dbReference>
<evidence type="ECO:0000256" key="2">
    <source>
        <dbReference type="ARBA" id="ARBA00022737"/>
    </source>
</evidence>
<organism evidence="4 5">
    <name type="scientific">Kalanchoe fedtschenkoi</name>
    <name type="common">Lavender scallops</name>
    <name type="synonym">South American air plant</name>
    <dbReference type="NCBI Taxonomy" id="63787"/>
    <lineage>
        <taxon>Eukaryota</taxon>
        <taxon>Viridiplantae</taxon>
        <taxon>Streptophyta</taxon>
        <taxon>Embryophyta</taxon>
        <taxon>Tracheophyta</taxon>
        <taxon>Spermatophyta</taxon>
        <taxon>Magnoliopsida</taxon>
        <taxon>eudicotyledons</taxon>
        <taxon>Gunneridae</taxon>
        <taxon>Pentapetalae</taxon>
        <taxon>Saxifragales</taxon>
        <taxon>Crassulaceae</taxon>
        <taxon>Kalanchoe</taxon>
    </lineage>
</organism>
<dbReference type="PANTHER" id="PTHR47926">
    <property type="entry name" value="PENTATRICOPEPTIDE REPEAT-CONTAINING PROTEIN"/>
    <property type="match status" value="1"/>
</dbReference>
<dbReference type="AlphaFoldDB" id="A0A7N0VKL4"/>
<dbReference type="Gramene" id="Kaladp1196s0001.1.v1.1">
    <property type="protein sequence ID" value="Kaladp1196s0001.1.v1.1"/>
    <property type="gene ID" value="Kaladp1196s0001.v1.1"/>
</dbReference>
<dbReference type="Proteomes" id="UP000594263">
    <property type="component" value="Unplaced"/>
</dbReference>
<dbReference type="NCBIfam" id="TIGR00756">
    <property type="entry name" value="PPR"/>
    <property type="match status" value="3"/>
</dbReference>
<protein>
    <recommendedName>
        <fullName evidence="6">Pentatricopeptide repeat-containing protein</fullName>
    </recommendedName>
</protein>
<evidence type="ECO:0000313" key="4">
    <source>
        <dbReference type="EnsemblPlants" id="Kaladp1196s0001.1.v1.1"/>
    </source>
</evidence>
<accession>A0A7N0VKL4</accession>
<dbReference type="InterPro" id="IPR002885">
    <property type="entry name" value="PPR_rpt"/>
</dbReference>
<dbReference type="OMA" id="AGFGNHG"/>
<proteinExistence type="inferred from homology"/>
<feature type="repeat" description="PPR" evidence="3">
    <location>
        <begin position="221"/>
        <end position="256"/>
    </location>
</feature>
<reference evidence="4" key="1">
    <citation type="submission" date="2021-01" db="UniProtKB">
        <authorList>
            <consortium name="EnsemblPlants"/>
        </authorList>
    </citation>
    <scope>IDENTIFICATION</scope>
</reference>
<dbReference type="GO" id="GO:0009451">
    <property type="term" value="P:RNA modification"/>
    <property type="evidence" value="ECO:0007669"/>
    <property type="project" value="InterPro"/>
</dbReference>
<dbReference type="EnsemblPlants" id="Kaladp1196s0001.1.v1.1">
    <property type="protein sequence ID" value="Kaladp1196s0001.1.v1.1"/>
    <property type="gene ID" value="Kaladp1196s0001.v1.1"/>
</dbReference>
<dbReference type="GO" id="GO:0003729">
    <property type="term" value="F:mRNA binding"/>
    <property type="evidence" value="ECO:0007669"/>
    <property type="project" value="UniProtKB-ARBA"/>
</dbReference>